<dbReference type="RefSeq" id="WP_106604630.1">
    <property type="nucleotide sequence ID" value="NZ_PYGK01000013.1"/>
</dbReference>
<dbReference type="AlphaFoldDB" id="A0A2P8FUE7"/>
<feature type="transmembrane region" description="Helical" evidence="1">
    <location>
        <begin position="39"/>
        <end position="60"/>
    </location>
</feature>
<accession>A0A2P8FUE7</accession>
<keyword evidence="1" id="KW-1133">Transmembrane helix</keyword>
<reference evidence="2 3" key="1">
    <citation type="submission" date="2018-03" db="EMBL/GenBank/DDBJ databases">
        <title>Genomic Encyclopedia of Archaeal and Bacterial Type Strains, Phase II (KMG-II): from individual species to whole genera.</title>
        <authorList>
            <person name="Goeker M."/>
        </authorList>
    </citation>
    <scope>NUCLEOTIDE SEQUENCE [LARGE SCALE GENOMIC DNA]</scope>
    <source>
        <strain evidence="2 3">DSM 18107</strain>
    </source>
</reference>
<protein>
    <submittedName>
        <fullName evidence="2">Uncharacterized protein</fullName>
    </submittedName>
</protein>
<dbReference type="EMBL" id="PYGK01000013">
    <property type="protein sequence ID" value="PSL25347.1"/>
    <property type="molecule type" value="Genomic_DNA"/>
</dbReference>
<name>A0A2P8FUE7_9BACT</name>
<keyword evidence="1" id="KW-0472">Membrane</keyword>
<evidence type="ECO:0000313" key="3">
    <source>
        <dbReference type="Proteomes" id="UP000240978"/>
    </source>
</evidence>
<sequence>MENETQEAKKPLMKSLREAILPIKEGDGIVIRATKNAGFGLFMILFSCVSVAVLVAMCMAL</sequence>
<gene>
    <name evidence="2" type="ORF">CLV42_11328</name>
</gene>
<proteinExistence type="predicted"/>
<evidence type="ECO:0000313" key="2">
    <source>
        <dbReference type="EMBL" id="PSL25347.1"/>
    </source>
</evidence>
<comment type="caution">
    <text evidence="2">The sequence shown here is derived from an EMBL/GenBank/DDBJ whole genome shotgun (WGS) entry which is preliminary data.</text>
</comment>
<keyword evidence="3" id="KW-1185">Reference proteome</keyword>
<dbReference type="Proteomes" id="UP000240978">
    <property type="component" value="Unassembled WGS sequence"/>
</dbReference>
<organism evidence="2 3">
    <name type="scientific">Chitinophaga ginsengisoli</name>
    <dbReference type="NCBI Taxonomy" id="363837"/>
    <lineage>
        <taxon>Bacteria</taxon>
        <taxon>Pseudomonadati</taxon>
        <taxon>Bacteroidota</taxon>
        <taxon>Chitinophagia</taxon>
        <taxon>Chitinophagales</taxon>
        <taxon>Chitinophagaceae</taxon>
        <taxon>Chitinophaga</taxon>
    </lineage>
</organism>
<evidence type="ECO:0000256" key="1">
    <source>
        <dbReference type="SAM" id="Phobius"/>
    </source>
</evidence>
<keyword evidence="1" id="KW-0812">Transmembrane</keyword>